<keyword evidence="5" id="KW-1185">Reference proteome</keyword>
<keyword evidence="2" id="KW-0812">Transmembrane</keyword>
<evidence type="ECO:0000256" key="1">
    <source>
        <dbReference type="PIRSR" id="PIRSR642288-1"/>
    </source>
</evidence>
<evidence type="ECO:0000313" key="5">
    <source>
        <dbReference type="Proteomes" id="UP000314980"/>
    </source>
</evidence>
<name>A0A4W6ERV4_LATCA</name>
<evidence type="ECO:0000256" key="2">
    <source>
        <dbReference type="SAM" id="Phobius"/>
    </source>
</evidence>
<gene>
    <name evidence="4" type="primary">LRAT</name>
</gene>
<organism evidence="4 5">
    <name type="scientific">Lates calcarifer</name>
    <name type="common">Barramundi</name>
    <name type="synonym">Holocentrus calcarifer</name>
    <dbReference type="NCBI Taxonomy" id="8187"/>
    <lineage>
        <taxon>Eukaryota</taxon>
        <taxon>Metazoa</taxon>
        <taxon>Chordata</taxon>
        <taxon>Craniata</taxon>
        <taxon>Vertebrata</taxon>
        <taxon>Euteleostomi</taxon>
        <taxon>Actinopterygii</taxon>
        <taxon>Neopterygii</taxon>
        <taxon>Teleostei</taxon>
        <taxon>Neoteleostei</taxon>
        <taxon>Acanthomorphata</taxon>
        <taxon>Carangaria</taxon>
        <taxon>Carangaria incertae sedis</taxon>
        <taxon>Centropomidae</taxon>
        <taxon>Lates</taxon>
    </lineage>
</organism>
<dbReference type="InterPro" id="IPR007053">
    <property type="entry name" value="LRAT_dom"/>
</dbReference>
<dbReference type="Pfam" id="PF04970">
    <property type="entry name" value="LRAT"/>
    <property type="match status" value="1"/>
</dbReference>
<dbReference type="GO" id="GO:0042572">
    <property type="term" value="P:retinol metabolic process"/>
    <property type="evidence" value="ECO:0007669"/>
    <property type="project" value="InterPro"/>
</dbReference>
<dbReference type="Gene3D" id="3.90.1720.10">
    <property type="entry name" value="endopeptidase domain like (from Nostoc punctiforme)"/>
    <property type="match status" value="1"/>
</dbReference>
<dbReference type="STRING" id="8187.ENSLCAP00010041913"/>
<dbReference type="GO" id="GO:0006776">
    <property type="term" value="P:vitamin A metabolic process"/>
    <property type="evidence" value="ECO:0007669"/>
    <property type="project" value="TreeGrafter"/>
</dbReference>
<proteinExistence type="predicted"/>
<reference evidence="5" key="1">
    <citation type="submission" date="2015-09" db="EMBL/GenBank/DDBJ databases">
        <authorList>
            <person name="Sai Rama Sridatta P."/>
        </authorList>
    </citation>
    <scope>NUCLEOTIDE SEQUENCE [LARGE SCALE GENOMIC DNA]</scope>
</reference>
<dbReference type="PANTHER" id="PTHR46678:SF1">
    <property type="entry name" value="LECITHIN RETINOL ACYLTRANSFERASE"/>
    <property type="match status" value="1"/>
</dbReference>
<dbReference type="InParanoid" id="A0A4W6ERV4"/>
<feature type="domain" description="LRAT" evidence="3">
    <location>
        <begin position="53"/>
        <end position="180"/>
    </location>
</feature>
<evidence type="ECO:0000259" key="3">
    <source>
        <dbReference type="PROSITE" id="PS51934"/>
    </source>
</evidence>
<protein>
    <submittedName>
        <fullName evidence="4">Lecithin retinol acyltransferase a</fullName>
    </submittedName>
</protein>
<dbReference type="PANTHER" id="PTHR46678">
    <property type="entry name" value="LECITHIN RETINOL ACYLTRANSFERASE"/>
    <property type="match status" value="1"/>
</dbReference>
<feature type="transmembrane region" description="Helical" evidence="2">
    <location>
        <begin position="198"/>
        <end position="215"/>
    </location>
</feature>
<keyword evidence="2" id="KW-1133">Transmembrane helix</keyword>
<dbReference type="Proteomes" id="UP000314980">
    <property type="component" value="Unassembled WGS sequence"/>
</dbReference>
<sequence>IVRPWLEPLLTFLVEKLSLVSNFKLFESSWLDGKDHELPAQRGPLPPPRRGDLLEVPRTIFTHYGIYLGDNKVAHLIPDILPVLTKDEKLISSVITNKRLILGCMYKAATVRVDTLEDFAYGCNILVNRTDKLMKAQAFPNEVVARRAEKLMGAIPYSLLWNNCEHFVTYCRYGSAASRQTEKFCECLKSIIRDQRSVIVTGLLGIISIVCFGMAPSTTLPTILVPFTLWMAG</sequence>
<reference evidence="4" key="3">
    <citation type="submission" date="2025-09" db="UniProtKB">
        <authorList>
            <consortium name="Ensembl"/>
        </authorList>
    </citation>
    <scope>IDENTIFICATION</scope>
</reference>
<keyword evidence="2" id="KW-0472">Membrane</keyword>
<evidence type="ECO:0000313" key="4">
    <source>
        <dbReference type="Ensembl" id="ENSLCAP00010041913.1"/>
    </source>
</evidence>
<dbReference type="FunCoup" id="A0A4W6ERV4">
    <property type="interactions" value="56"/>
</dbReference>
<dbReference type="GeneTree" id="ENSGT00510000047351"/>
<dbReference type="InterPro" id="IPR042288">
    <property type="entry name" value="LRAT"/>
</dbReference>
<accession>A0A4W6ERV4</accession>
<dbReference type="GO" id="GO:0005791">
    <property type="term" value="C:rough endoplasmic reticulum"/>
    <property type="evidence" value="ECO:0007669"/>
    <property type="project" value="TreeGrafter"/>
</dbReference>
<reference evidence="4" key="2">
    <citation type="submission" date="2025-08" db="UniProtKB">
        <authorList>
            <consortium name="Ensembl"/>
        </authorList>
    </citation>
    <scope>IDENTIFICATION</scope>
</reference>
<dbReference type="AlphaFoldDB" id="A0A4W6ERV4"/>
<dbReference type="GO" id="GO:0047173">
    <property type="term" value="F:phosphatidylcholine-retinol O-acyltransferase activity"/>
    <property type="evidence" value="ECO:0007669"/>
    <property type="project" value="InterPro"/>
</dbReference>
<dbReference type="Ensembl" id="ENSLCAT00010042957.1">
    <property type="protein sequence ID" value="ENSLCAP00010041913.1"/>
    <property type="gene ID" value="ENSLCAG00010019617.1"/>
</dbReference>
<dbReference type="PROSITE" id="PS51934">
    <property type="entry name" value="LRAT"/>
    <property type="match status" value="1"/>
</dbReference>
<feature type="active site" description="Acyl-thioester intermediate" evidence="1">
    <location>
        <position position="164"/>
    </location>
</feature>